<keyword evidence="3" id="KW-1185">Reference proteome</keyword>
<protein>
    <submittedName>
        <fullName evidence="2">Uncharacterized protein</fullName>
    </submittedName>
</protein>
<organism evidence="2 3">
    <name type="scientific">Spinactinospora alkalitolerans</name>
    <dbReference type="NCBI Taxonomy" id="687207"/>
    <lineage>
        <taxon>Bacteria</taxon>
        <taxon>Bacillati</taxon>
        <taxon>Actinomycetota</taxon>
        <taxon>Actinomycetes</taxon>
        <taxon>Streptosporangiales</taxon>
        <taxon>Nocardiopsidaceae</taxon>
        <taxon>Spinactinospora</taxon>
    </lineage>
</organism>
<gene>
    <name evidence="2" type="ORF">HDA32_000002</name>
</gene>
<reference evidence="2 3" key="1">
    <citation type="submission" date="2020-07" db="EMBL/GenBank/DDBJ databases">
        <title>Sequencing the genomes of 1000 actinobacteria strains.</title>
        <authorList>
            <person name="Klenk H.-P."/>
        </authorList>
    </citation>
    <scope>NUCLEOTIDE SEQUENCE [LARGE SCALE GENOMIC DNA]</scope>
    <source>
        <strain evidence="2 3">CXB654</strain>
    </source>
</reference>
<evidence type="ECO:0000313" key="2">
    <source>
        <dbReference type="EMBL" id="NYE44882.1"/>
    </source>
</evidence>
<dbReference type="EMBL" id="JACCCC010000001">
    <property type="protein sequence ID" value="NYE44882.1"/>
    <property type="molecule type" value="Genomic_DNA"/>
</dbReference>
<keyword evidence="1" id="KW-0472">Membrane</keyword>
<keyword evidence="1" id="KW-1133">Transmembrane helix</keyword>
<name>A0A852TPY0_9ACTN</name>
<accession>A0A852TPY0</accession>
<sequence>METIVFYLWLVLAGAAAYILVGAVYMWLFYRRALRGADPCGCPQCRRRAVLRERGAVRLSQQPAHRRLVTWVVADLGWPIRLAQSLLERPHRP</sequence>
<comment type="caution">
    <text evidence="2">The sequence shown here is derived from an EMBL/GenBank/DDBJ whole genome shotgun (WGS) entry which is preliminary data.</text>
</comment>
<dbReference type="AlphaFoldDB" id="A0A852TPY0"/>
<dbReference type="Proteomes" id="UP000589036">
    <property type="component" value="Unassembled WGS sequence"/>
</dbReference>
<dbReference type="RefSeq" id="WP_179641205.1">
    <property type="nucleotide sequence ID" value="NZ_BAAAYY010000005.1"/>
</dbReference>
<feature type="transmembrane region" description="Helical" evidence="1">
    <location>
        <begin position="6"/>
        <end position="28"/>
    </location>
</feature>
<evidence type="ECO:0000256" key="1">
    <source>
        <dbReference type="SAM" id="Phobius"/>
    </source>
</evidence>
<evidence type="ECO:0000313" key="3">
    <source>
        <dbReference type="Proteomes" id="UP000589036"/>
    </source>
</evidence>
<proteinExistence type="predicted"/>
<keyword evidence="1" id="KW-0812">Transmembrane</keyword>